<feature type="non-terminal residue" evidence="1">
    <location>
        <position position="232"/>
    </location>
</feature>
<dbReference type="EMBL" id="KL647492">
    <property type="protein sequence ID" value="KEY74744.1"/>
    <property type="molecule type" value="Genomic_DNA"/>
</dbReference>
<dbReference type="AlphaFoldDB" id="A0A084BB15"/>
<evidence type="ECO:0000313" key="1">
    <source>
        <dbReference type="EMBL" id="KEY74744.1"/>
    </source>
</evidence>
<gene>
    <name evidence="1" type="ORF">S7711_11533</name>
</gene>
<protein>
    <submittedName>
        <fullName evidence="1">Uncharacterized protein</fullName>
    </submittedName>
</protein>
<dbReference type="Proteomes" id="UP000028045">
    <property type="component" value="Unassembled WGS sequence"/>
</dbReference>
<accession>A0A084BB15</accession>
<name>A0A084BB15_STACB</name>
<organism evidence="1 2">
    <name type="scientific">Stachybotrys chartarum (strain CBS 109288 / IBT 7711)</name>
    <name type="common">Toxic black mold</name>
    <name type="synonym">Stilbospora chartarum</name>
    <dbReference type="NCBI Taxonomy" id="1280523"/>
    <lineage>
        <taxon>Eukaryota</taxon>
        <taxon>Fungi</taxon>
        <taxon>Dikarya</taxon>
        <taxon>Ascomycota</taxon>
        <taxon>Pezizomycotina</taxon>
        <taxon>Sordariomycetes</taxon>
        <taxon>Hypocreomycetidae</taxon>
        <taxon>Hypocreales</taxon>
        <taxon>Stachybotryaceae</taxon>
        <taxon>Stachybotrys</taxon>
    </lineage>
</organism>
<evidence type="ECO:0000313" key="2">
    <source>
        <dbReference type="Proteomes" id="UP000028045"/>
    </source>
</evidence>
<dbReference type="HOGENOM" id="CLU_093255_0_0_1"/>
<keyword evidence="2" id="KW-1185">Reference proteome</keyword>
<proteinExistence type="predicted"/>
<reference evidence="1 2" key="1">
    <citation type="journal article" date="2014" name="BMC Genomics">
        <title>Comparative genome sequencing reveals chemotype-specific gene clusters in the toxigenic black mold Stachybotrys.</title>
        <authorList>
            <person name="Semeiks J."/>
            <person name="Borek D."/>
            <person name="Otwinowski Z."/>
            <person name="Grishin N.V."/>
        </authorList>
    </citation>
    <scope>NUCLEOTIDE SEQUENCE [LARGE SCALE GENOMIC DNA]</scope>
    <source>
        <strain evidence="2">CBS 109288 / IBT 7711</strain>
    </source>
</reference>
<sequence>MNVRRLPQETADGIVSLLSPISRGNLGRAFAGVGLELFFKTEHKQSAKAWDVIFKDEDWIQAIMSIDDPFKGTPQPALVGSDLLSRPFRSKKYLALTISDYTGDAIYEKQKLFKSFREQDYTYDEAHSEVYFNRSGLVLHIGEPVKCEGWTQMRDPRKLFRRYKRDVETAVMYYGDDCVHRIRPDQIGGVADYTNKGLSAMSIIPVEDAAVAGVARARDDVVVGGALRGNHL</sequence>